<sequence length="241" mass="26266">MSLLNLKKRNYNEASTSNIHIRSVRRKLSPSVPEPCNSSAPSSCSVSEDSALFSTGHSSSNETTDRDHDSTSSSDVSESSDDTSSGSHTEDEAINDEDGSEEESMDEVQAEIVTLPLPKKAKKPAIKAVEEIGQEVDLGARLKRFLPQLAASNRELEAFRAAGMLKERELEILGEEVGEEYIEMDLGLGVLEEKNSNTQDDGGEDYDNDDAPRSEEGDILGKLMGRTTRKDNVGIQELDDA</sequence>
<dbReference type="GO" id="GO:0000492">
    <property type="term" value="P:box C/D snoRNP assembly"/>
    <property type="evidence" value="ECO:0007669"/>
    <property type="project" value="InterPro"/>
</dbReference>
<keyword evidence="3" id="KW-1185">Reference proteome</keyword>
<name>A0A8E2JYM8_9PEZI</name>
<evidence type="ECO:0000313" key="2">
    <source>
        <dbReference type="EMBL" id="OCL14298.1"/>
    </source>
</evidence>
<dbReference type="InterPro" id="IPR027921">
    <property type="entry name" value="NOPCHAP1"/>
</dbReference>
<gene>
    <name evidence="2" type="ORF">AOQ84DRAFT_221940</name>
</gene>
<protein>
    <submittedName>
        <fullName evidence="2">Uncharacterized protein</fullName>
    </submittedName>
</protein>
<reference evidence="2 3" key="1">
    <citation type="journal article" date="2016" name="Nat. Commun.">
        <title>Ectomycorrhizal ecology is imprinted in the genome of the dominant symbiotic fungus Cenococcum geophilum.</title>
        <authorList>
            <consortium name="DOE Joint Genome Institute"/>
            <person name="Peter M."/>
            <person name="Kohler A."/>
            <person name="Ohm R.A."/>
            <person name="Kuo A."/>
            <person name="Krutzmann J."/>
            <person name="Morin E."/>
            <person name="Arend M."/>
            <person name="Barry K.W."/>
            <person name="Binder M."/>
            <person name="Choi C."/>
            <person name="Clum A."/>
            <person name="Copeland A."/>
            <person name="Grisel N."/>
            <person name="Haridas S."/>
            <person name="Kipfer T."/>
            <person name="LaButti K."/>
            <person name="Lindquist E."/>
            <person name="Lipzen A."/>
            <person name="Maire R."/>
            <person name="Meier B."/>
            <person name="Mihaltcheva S."/>
            <person name="Molinier V."/>
            <person name="Murat C."/>
            <person name="Poggeler S."/>
            <person name="Quandt C.A."/>
            <person name="Sperisen C."/>
            <person name="Tritt A."/>
            <person name="Tisserant E."/>
            <person name="Crous P.W."/>
            <person name="Henrissat B."/>
            <person name="Nehls U."/>
            <person name="Egli S."/>
            <person name="Spatafora J.W."/>
            <person name="Grigoriev I.V."/>
            <person name="Martin F.M."/>
        </authorList>
    </citation>
    <scope>NUCLEOTIDE SEQUENCE [LARGE SCALE GENOMIC DNA]</scope>
    <source>
        <strain evidence="2 3">CBS 207.34</strain>
    </source>
</reference>
<feature type="compositionally biased region" description="Low complexity" evidence="1">
    <location>
        <begin position="38"/>
        <end position="50"/>
    </location>
</feature>
<dbReference type="Pfam" id="PF15370">
    <property type="entry name" value="NOPCHAP1"/>
    <property type="match status" value="1"/>
</dbReference>
<feature type="compositionally biased region" description="Polar residues" evidence="1">
    <location>
        <begin position="52"/>
        <end position="61"/>
    </location>
</feature>
<dbReference type="PANTHER" id="PTHR38489">
    <property type="entry name" value="HISTONE CHAPERONE DOMAIN-CONTAINING PROTEIN"/>
    <property type="match status" value="1"/>
</dbReference>
<proteinExistence type="predicted"/>
<dbReference type="EMBL" id="KV748590">
    <property type="protein sequence ID" value="OCL14298.1"/>
    <property type="molecule type" value="Genomic_DNA"/>
</dbReference>
<feature type="region of interest" description="Disordered" evidence="1">
    <location>
        <begin position="1"/>
        <end position="124"/>
    </location>
</feature>
<dbReference type="Proteomes" id="UP000250140">
    <property type="component" value="Unassembled WGS sequence"/>
</dbReference>
<feature type="compositionally biased region" description="Acidic residues" evidence="1">
    <location>
        <begin position="92"/>
        <end position="109"/>
    </location>
</feature>
<evidence type="ECO:0000313" key="3">
    <source>
        <dbReference type="Proteomes" id="UP000250140"/>
    </source>
</evidence>
<accession>A0A8E2JYM8</accession>
<feature type="compositionally biased region" description="Low complexity" evidence="1">
    <location>
        <begin position="71"/>
        <end position="87"/>
    </location>
</feature>
<feature type="region of interest" description="Disordered" evidence="1">
    <location>
        <begin position="192"/>
        <end position="223"/>
    </location>
</feature>
<dbReference type="PANTHER" id="PTHR38489:SF1">
    <property type="entry name" value="HISTONE CHAPERONE DOMAIN-CONTAINING PROTEIN"/>
    <property type="match status" value="1"/>
</dbReference>
<organism evidence="2 3">
    <name type="scientific">Glonium stellatum</name>
    <dbReference type="NCBI Taxonomy" id="574774"/>
    <lineage>
        <taxon>Eukaryota</taxon>
        <taxon>Fungi</taxon>
        <taxon>Dikarya</taxon>
        <taxon>Ascomycota</taxon>
        <taxon>Pezizomycotina</taxon>
        <taxon>Dothideomycetes</taxon>
        <taxon>Pleosporomycetidae</taxon>
        <taxon>Gloniales</taxon>
        <taxon>Gloniaceae</taxon>
        <taxon>Glonium</taxon>
    </lineage>
</organism>
<evidence type="ECO:0000256" key="1">
    <source>
        <dbReference type="SAM" id="MobiDB-lite"/>
    </source>
</evidence>
<dbReference type="AlphaFoldDB" id="A0A8E2JYM8"/>
<dbReference type="OrthoDB" id="1112980at2759"/>